<dbReference type="InterPro" id="IPR013783">
    <property type="entry name" value="Ig-like_fold"/>
</dbReference>
<dbReference type="PANTHER" id="PTHR37836">
    <property type="entry name" value="LMO1036 PROTEIN"/>
    <property type="match status" value="1"/>
</dbReference>
<dbReference type="InterPro" id="IPR013320">
    <property type="entry name" value="ConA-like_dom_sf"/>
</dbReference>
<dbReference type="CDD" id="cd00146">
    <property type="entry name" value="PKD"/>
    <property type="match status" value="1"/>
</dbReference>
<dbReference type="PANTHER" id="PTHR37836:SF2">
    <property type="entry name" value="DUF4038 DOMAIN-CONTAINING PROTEIN"/>
    <property type="match status" value="1"/>
</dbReference>
<dbReference type="RefSeq" id="WP_349244064.1">
    <property type="nucleotide sequence ID" value="NZ_JASCXX010000006.1"/>
</dbReference>
<dbReference type="InterPro" id="IPR035986">
    <property type="entry name" value="PKD_dom_sf"/>
</dbReference>
<dbReference type="SMART" id="SM00089">
    <property type="entry name" value="PKD"/>
    <property type="match status" value="1"/>
</dbReference>
<dbReference type="Pfam" id="PF18911">
    <property type="entry name" value="PKD_4"/>
    <property type="match status" value="1"/>
</dbReference>
<dbReference type="PROSITE" id="PS50093">
    <property type="entry name" value="PKD"/>
    <property type="match status" value="1"/>
</dbReference>
<organism evidence="2 3">
    <name type="scientific">Anaerobaca lacustris</name>
    <dbReference type="NCBI Taxonomy" id="3044600"/>
    <lineage>
        <taxon>Bacteria</taxon>
        <taxon>Pseudomonadati</taxon>
        <taxon>Planctomycetota</taxon>
        <taxon>Phycisphaerae</taxon>
        <taxon>Sedimentisphaerales</taxon>
        <taxon>Anaerobacaceae</taxon>
        <taxon>Anaerobaca</taxon>
    </lineage>
</organism>
<evidence type="ECO:0000313" key="3">
    <source>
        <dbReference type="Proteomes" id="UP001431776"/>
    </source>
</evidence>
<proteinExistence type="predicted"/>
<dbReference type="InterPro" id="IPR025277">
    <property type="entry name" value="Apiosidase-like_cat_dom"/>
</dbReference>
<sequence>MARIETRSAIFWLCVVLLIGSTTVGNQASGGKIECWDIFEVSLQGPSSGNPFVDVRLRARFRQGDRVFTPEGFYDGEGLYKIRFMPDAPGQWTYVTESNRQELDGKRGAFTCVEAGPGNHGPVRVHNRLQLAYADGTPHFSVGTTCYAWAHQGDAMEEQTLATLKNAPFNKMRMCVFPKSYTYNKNEPQYYPYEGKPLKDWDFTRFNPAFWRHFEKRVGQLRDLGIEADIILWHPYDRWGFAEMGAENDDRYLRYAIARLSAYRNVWWSLANEYDLMAPGAMAGHRGDKAMADWDRFFQILQNEDPHQRLRGIHNCRGWYDHTKPWVTHCSIQTSDFRRAKEFRDTYGKPVVYDECRYEGDIPQGWGNITAEQMVRNFWMGSLAGCYVGHGETYKHPDDLLWWSKGGVLRGQSPVRIQFMKDLIEALPYQQMQPDFGHYPGVYILAKPGDCYLMYFAEKKPVALDLPGGPYKLDAIDPWEMKVLPIGSAEGGDFRFTPPRQDYAIRLTRYAPGEKRRPTAQATADKAEGIAPLTVRFSTPWTGQCRWEFGKLGSSTERSPAFTFEQPGVYTVALTVVDDEGASGSALLPILVDRRSDEPVVRFGFAQGDRPKVTLHGGKIDRASDGTYDLGSGQPFSWIKVGDGPIRDLEGAQSFTVSGWLNAASMDVGSGGNRILFSLQHNRAGIDMVHHADGRMRLAVNEWPDGIRNDSSPGRVKVGAWIFFAVTYDAAKQSDNVCWYFGDESTPARLDCCNTYNNGPVDEGTGDLVIGNFNKTLQGAGLDRQFRGCIRGLQIHASRLGGRGALSLEKVREIQRD</sequence>
<dbReference type="SUPFAM" id="SSF49899">
    <property type="entry name" value="Concanavalin A-like lectins/glucanases"/>
    <property type="match status" value="1"/>
</dbReference>
<dbReference type="SUPFAM" id="SSF51445">
    <property type="entry name" value="(Trans)glycosidases"/>
    <property type="match status" value="1"/>
</dbReference>
<dbReference type="Gene3D" id="3.20.20.80">
    <property type="entry name" value="Glycosidases"/>
    <property type="match status" value="1"/>
</dbReference>
<dbReference type="InterPro" id="IPR000601">
    <property type="entry name" value="PKD_dom"/>
</dbReference>
<feature type="domain" description="PKD" evidence="1">
    <location>
        <begin position="546"/>
        <end position="592"/>
    </location>
</feature>
<accession>A0AAW6TYQ7</accession>
<dbReference type="Pfam" id="PF16586">
    <property type="entry name" value="DUF5060"/>
    <property type="match status" value="1"/>
</dbReference>
<reference evidence="2" key="1">
    <citation type="submission" date="2023-05" db="EMBL/GenBank/DDBJ databases">
        <title>Anaerotaeda fermentans gen. nov., sp. nov., a novel anaerobic planctomycete of the new family within the order Sedimentisphaerales isolated from Taman Peninsula, Russia.</title>
        <authorList>
            <person name="Khomyakova M.A."/>
            <person name="Merkel A.Y."/>
            <person name="Slobodkin A.I."/>
        </authorList>
    </citation>
    <scope>NUCLEOTIDE SEQUENCE</scope>
    <source>
        <strain evidence="2">M17dextr</strain>
    </source>
</reference>
<dbReference type="Pfam" id="PF13204">
    <property type="entry name" value="Apiosidase"/>
    <property type="match status" value="1"/>
</dbReference>
<dbReference type="InterPro" id="IPR022409">
    <property type="entry name" value="PKD/Chitinase_dom"/>
</dbReference>
<dbReference type="Gene3D" id="2.60.120.200">
    <property type="match status" value="1"/>
</dbReference>
<dbReference type="EMBL" id="JASCXX010000006">
    <property type="protein sequence ID" value="MDI6448653.1"/>
    <property type="molecule type" value="Genomic_DNA"/>
</dbReference>
<dbReference type="SUPFAM" id="SSF49299">
    <property type="entry name" value="PKD domain"/>
    <property type="match status" value="1"/>
</dbReference>
<dbReference type="InterPro" id="IPR017853">
    <property type="entry name" value="GH"/>
</dbReference>
<dbReference type="InterPro" id="IPR032260">
    <property type="entry name" value="DUF5060"/>
</dbReference>
<protein>
    <submittedName>
        <fullName evidence="2">DUF5060 domain-containing protein</fullName>
    </submittedName>
</protein>
<evidence type="ECO:0000259" key="1">
    <source>
        <dbReference type="PROSITE" id="PS50093"/>
    </source>
</evidence>
<dbReference type="AlphaFoldDB" id="A0AAW6TYQ7"/>
<comment type="caution">
    <text evidence="2">The sequence shown here is derived from an EMBL/GenBank/DDBJ whole genome shotgun (WGS) entry which is preliminary data.</text>
</comment>
<evidence type="ECO:0000313" key="2">
    <source>
        <dbReference type="EMBL" id="MDI6448653.1"/>
    </source>
</evidence>
<gene>
    <name evidence="2" type="ORF">QJ522_06325</name>
</gene>
<dbReference type="Gene3D" id="2.60.40.10">
    <property type="entry name" value="Immunoglobulins"/>
    <property type="match status" value="2"/>
</dbReference>
<keyword evidence="3" id="KW-1185">Reference proteome</keyword>
<dbReference type="Proteomes" id="UP001431776">
    <property type="component" value="Unassembled WGS sequence"/>
</dbReference>
<name>A0AAW6TYQ7_9BACT</name>